<dbReference type="PROSITE" id="PS00136">
    <property type="entry name" value="SUBTILASE_ASP"/>
    <property type="match status" value="1"/>
</dbReference>
<dbReference type="Gene3D" id="3.40.50.200">
    <property type="entry name" value="Peptidase S8/S53 domain"/>
    <property type="match status" value="1"/>
</dbReference>
<keyword evidence="7" id="KW-0732">Signal</keyword>
<dbReference type="SUPFAM" id="SSF52743">
    <property type="entry name" value="Subtilisin-like"/>
    <property type="match status" value="1"/>
</dbReference>
<evidence type="ECO:0000256" key="7">
    <source>
        <dbReference type="SAM" id="SignalP"/>
    </source>
</evidence>
<evidence type="ECO:0000256" key="2">
    <source>
        <dbReference type="ARBA" id="ARBA00022670"/>
    </source>
</evidence>
<reference evidence="9" key="1">
    <citation type="submission" date="2020-08" db="EMBL/GenBank/DDBJ databases">
        <title>Genome public.</title>
        <authorList>
            <person name="Liu C."/>
            <person name="Sun Q."/>
        </authorList>
    </citation>
    <scope>NUCLEOTIDE SEQUENCE</scope>
    <source>
        <strain evidence="9">NSJ-50</strain>
    </source>
</reference>
<dbReference type="InterPro" id="IPR008964">
    <property type="entry name" value="Invasin/intimin_cell_adhesion"/>
</dbReference>
<comment type="caution">
    <text evidence="9">The sequence shown here is derived from an EMBL/GenBank/DDBJ whole genome shotgun (WGS) entry which is preliminary data.</text>
</comment>
<gene>
    <name evidence="9" type="ORF">H8706_07365</name>
</gene>
<dbReference type="InterPro" id="IPR022398">
    <property type="entry name" value="Peptidase_S8_His-AS"/>
</dbReference>
<feature type="domain" description="BIG2" evidence="8">
    <location>
        <begin position="487"/>
        <end position="560"/>
    </location>
</feature>
<keyword evidence="4 5" id="KW-0720">Serine protease</keyword>
<dbReference type="InterPro" id="IPR023827">
    <property type="entry name" value="Peptidase_S8_Asp-AS"/>
</dbReference>
<accession>A0A926F6H9</accession>
<feature type="active site" description="Charge relay system" evidence="5">
    <location>
        <position position="254"/>
    </location>
</feature>
<evidence type="ECO:0000256" key="1">
    <source>
        <dbReference type="ARBA" id="ARBA00011073"/>
    </source>
</evidence>
<keyword evidence="3 5" id="KW-0378">Hydrolase</keyword>
<evidence type="ECO:0000256" key="5">
    <source>
        <dbReference type="PROSITE-ProRule" id="PRU01240"/>
    </source>
</evidence>
<dbReference type="PROSITE" id="PS51892">
    <property type="entry name" value="SUBTILASE"/>
    <property type="match status" value="1"/>
</dbReference>
<evidence type="ECO:0000256" key="4">
    <source>
        <dbReference type="ARBA" id="ARBA00022825"/>
    </source>
</evidence>
<dbReference type="SUPFAM" id="SSF49373">
    <property type="entry name" value="Invasin/intimin cell-adhesion fragments"/>
    <property type="match status" value="1"/>
</dbReference>
<evidence type="ECO:0000313" key="10">
    <source>
        <dbReference type="Proteomes" id="UP000647416"/>
    </source>
</evidence>
<dbReference type="Pfam" id="PF00082">
    <property type="entry name" value="Peptidase_S8"/>
    <property type="match status" value="1"/>
</dbReference>
<comment type="similarity">
    <text evidence="1 5 6">Belongs to the peptidase S8 family.</text>
</comment>
<feature type="active site" description="Charge relay system" evidence="5">
    <location>
        <position position="210"/>
    </location>
</feature>
<dbReference type="PRINTS" id="PR00723">
    <property type="entry name" value="SUBTILISIN"/>
</dbReference>
<proteinExistence type="inferred from homology"/>
<feature type="active site" description="Charge relay system" evidence="5">
    <location>
        <position position="422"/>
    </location>
</feature>
<dbReference type="PANTHER" id="PTHR43806:SF11">
    <property type="entry name" value="CEREVISIN-RELATED"/>
    <property type="match status" value="1"/>
</dbReference>
<dbReference type="EMBL" id="JACRTE010000007">
    <property type="protein sequence ID" value="MBC8596688.1"/>
    <property type="molecule type" value="Genomic_DNA"/>
</dbReference>
<dbReference type="InterPro" id="IPR000209">
    <property type="entry name" value="Peptidase_S8/S53_dom"/>
</dbReference>
<evidence type="ECO:0000256" key="3">
    <source>
        <dbReference type="ARBA" id="ARBA00022801"/>
    </source>
</evidence>
<name>A0A926F6H9_9FIRM</name>
<evidence type="ECO:0000259" key="8">
    <source>
        <dbReference type="SMART" id="SM00635"/>
    </source>
</evidence>
<keyword evidence="10" id="KW-1185">Reference proteome</keyword>
<protein>
    <submittedName>
        <fullName evidence="9">S8 family serine peptidase</fullName>
    </submittedName>
</protein>
<dbReference type="SMART" id="SM00635">
    <property type="entry name" value="BID_2"/>
    <property type="match status" value="1"/>
</dbReference>
<evidence type="ECO:0000256" key="6">
    <source>
        <dbReference type="RuleBase" id="RU003355"/>
    </source>
</evidence>
<dbReference type="PROSITE" id="PS00138">
    <property type="entry name" value="SUBTILASE_SER"/>
    <property type="match status" value="1"/>
</dbReference>
<dbReference type="InterPro" id="IPR023828">
    <property type="entry name" value="Peptidase_S8_Ser-AS"/>
</dbReference>
<dbReference type="InterPro" id="IPR015500">
    <property type="entry name" value="Peptidase_S8_subtilisin-rel"/>
</dbReference>
<evidence type="ECO:0000313" key="9">
    <source>
        <dbReference type="EMBL" id="MBC8596688.1"/>
    </source>
</evidence>
<sequence length="1057" mass="114681">MKKLLCVLLIFSLLPNFAFAESLGGADAHEITGTIKTIPSKTEFAKTLEDDIPKITTAAEETVPDSYRNKSGVKSLVASFGNNAEKTIATLANVSGKEMLMEGIWRIDFTDAQSAENAFIKLKKDENARTADYDTVQEFDLGIPENEEVVTEADEGGISPADAETADYYNDYNLYKNSWYLDDINAPDAWDALKEYDGADKNSALVAVIDSGIDTKNPDLADRIYKNSAGEMVGYNLIDKSPSSFEDDSHNSYHGTRVASVISAQADNGVGICGVSGGFDVKILPLKVFSNNNPSASVLISAINKAVEHKADVINMSLTSYAEQNASGTDGKIETMQEAINKATKAGCIVVASAGNYYSNFPLYPASYDNVISVGAYNTPRERAGFSQYNDYVDVTAPGQSIVLPTHYTNGSFNCVSSSGTSFSAPIVSAAAALLRIANPKISAVQASNVIKNTASDLGKSGYDLFYGFGALDLAAAVKSAEDAYIEMTSLEYSKNLNLNVGEYTQIQTVILPKNTNNKILKFESADESVATVSNNGVVFGVSPGTVKILITADFDPSFTTDADGNPFYCSVVVAPGIEPDGKIEENIGSATFPRNTSNGEFAMYADGKIWSVKKNTSGETVVSAARSVGLPYEFCEYLWQNASSANAGGCTYVLARKFDHKFYYTDGPEMKNAYYNPDTDEYNPTYTAAAVDGKNAVICSSTGNITYITPPASAQAHAGFENTKIINADKKTVFVTDAVYIPHEKCKYYAFVGRDTQGAQYIYFSEMKKESDGSFKFLQEPAPPALASGEEYVKLFAEGQYVYLLTNKAVYRVKTGRRSDEPASGTYVKYADIDGRFIKNISVITIGSERCLVGFGGGNTLYLIAEGGTYSPVKTYDAPLSHVMEFNGGLLTVAGGILRSENINVNAAQNKSYDARLCTYGVNVLDKNKKLVSEPPVDGKFTVEYYIESIDRIIFENGVNTNDNAQNKLPVSVVFSVYDKDNGELKDVRVNNFMLDYFYVNSAFNAGANLRCEEEFNLGSGDYSVKVMTFMGNNFYWPEKNNPATTLGVFAEALKQ</sequence>
<dbReference type="Proteomes" id="UP000647416">
    <property type="component" value="Unassembled WGS sequence"/>
</dbReference>
<dbReference type="GO" id="GO:0004252">
    <property type="term" value="F:serine-type endopeptidase activity"/>
    <property type="evidence" value="ECO:0007669"/>
    <property type="project" value="UniProtKB-UniRule"/>
</dbReference>
<dbReference type="InterPro" id="IPR036852">
    <property type="entry name" value="Peptidase_S8/S53_dom_sf"/>
</dbReference>
<dbReference type="AlphaFoldDB" id="A0A926F6H9"/>
<organism evidence="9 10">
    <name type="scientific">Qingrenia yutianensis</name>
    <dbReference type="NCBI Taxonomy" id="2763676"/>
    <lineage>
        <taxon>Bacteria</taxon>
        <taxon>Bacillati</taxon>
        <taxon>Bacillota</taxon>
        <taxon>Clostridia</taxon>
        <taxon>Eubacteriales</taxon>
        <taxon>Oscillospiraceae</taxon>
        <taxon>Qingrenia</taxon>
    </lineage>
</organism>
<dbReference type="InterPro" id="IPR003343">
    <property type="entry name" value="Big_2"/>
</dbReference>
<dbReference type="GO" id="GO:0006508">
    <property type="term" value="P:proteolysis"/>
    <property type="evidence" value="ECO:0007669"/>
    <property type="project" value="UniProtKB-KW"/>
</dbReference>
<dbReference type="PANTHER" id="PTHR43806">
    <property type="entry name" value="PEPTIDASE S8"/>
    <property type="match status" value="1"/>
</dbReference>
<dbReference type="PROSITE" id="PS00137">
    <property type="entry name" value="SUBTILASE_HIS"/>
    <property type="match status" value="1"/>
</dbReference>
<feature type="signal peptide" evidence="7">
    <location>
        <begin position="1"/>
        <end position="20"/>
    </location>
</feature>
<feature type="chain" id="PRO_5037633250" evidence="7">
    <location>
        <begin position="21"/>
        <end position="1057"/>
    </location>
</feature>
<dbReference type="RefSeq" id="WP_262432115.1">
    <property type="nucleotide sequence ID" value="NZ_JACRTE010000007.1"/>
</dbReference>
<dbReference type="InterPro" id="IPR050131">
    <property type="entry name" value="Peptidase_S8_subtilisin-like"/>
</dbReference>
<keyword evidence="2 5" id="KW-0645">Protease</keyword>
<dbReference type="Gene3D" id="2.60.40.1080">
    <property type="match status" value="1"/>
</dbReference>
<dbReference type="Pfam" id="PF02368">
    <property type="entry name" value="Big_2"/>
    <property type="match status" value="1"/>
</dbReference>